<evidence type="ECO:0000256" key="7">
    <source>
        <dbReference type="RuleBase" id="RU364112"/>
    </source>
</evidence>
<dbReference type="OrthoDB" id="9804975at2"/>
<keyword evidence="2 7" id="KW-0349">Heme</keyword>
<feature type="signal peptide" evidence="7">
    <location>
        <begin position="1"/>
        <end position="19"/>
    </location>
</feature>
<dbReference type="GO" id="GO:0046872">
    <property type="term" value="F:metal ion binding"/>
    <property type="evidence" value="ECO:0007669"/>
    <property type="project" value="UniProtKB-KW"/>
</dbReference>
<dbReference type="GO" id="GO:0017004">
    <property type="term" value="P:cytochrome complex assembly"/>
    <property type="evidence" value="ECO:0007669"/>
    <property type="project" value="UniProtKB-KW"/>
</dbReference>
<evidence type="ECO:0000256" key="1">
    <source>
        <dbReference type="ARBA" id="ARBA00010342"/>
    </source>
</evidence>
<feature type="domain" description="CcmH/CycL/Ccl2/NrfF N-terminal" evidence="8">
    <location>
        <begin position="8"/>
        <end position="148"/>
    </location>
</feature>
<dbReference type="PANTHER" id="PTHR47870">
    <property type="entry name" value="CYTOCHROME C-TYPE BIOGENESIS PROTEIN CCMH"/>
    <property type="match status" value="1"/>
</dbReference>
<dbReference type="RefSeq" id="WP_021097204.1">
    <property type="nucleotide sequence ID" value="NZ_KE557320.1"/>
</dbReference>
<dbReference type="PANTHER" id="PTHR47870:SF1">
    <property type="entry name" value="CYTOCHROME C-TYPE BIOGENESIS PROTEIN CCMH"/>
    <property type="match status" value="1"/>
</dbReference>
<dbReference type="Gene3D" id="1.10.8.640">
    <property type="entry name" value="Cytochrome C biogenesis protein"/>
    <property type="match status" value="1"/>
</dbReference>
<keyword evidence="5" id="KW-0201">Cytochrome c-type biogenesis</keyword>
<evidence type="ECO:0000256" key="3">
    <source>
        <dbReference type="ARBA" id="ARBA00022723"/>
    </source>
</evidence>
<feature type="chain" id="PRO_5011018891" description="Cytochrome c-type biogenesis protein" evidence="7">
    <location>
        <begin position="20"/>
        <end position="150"/>
    </location>
</feature>
<keyword evidence="7" id="KW-0812">Transmembrane</keyword>
<evidence type="ECO:0000256" key="5">
    <source>
        <dbReference type="ARBA" id="ARBA00022748"/>
    </source>
</evidence>
<evidence type="ECO:0000313" key="9">
    <source>
        <dbReference type="EMBL" id="EPX86296.1"/>
    </source>
</evidence>
<dbReference type="GO" id="GO:0005886">
    <property type="term" value="C:plasma membrane"/>
    <property type="evidence" value="ECO:0007669"/>
    <property type="project" value="TreeGrafter"/>
</dbReference>
<dbReference type="Pfam" id="PF03918">
    <property type="entry name" value="CcmH"/>
    <property type="match status" value="1"/>
</dbReference>
<dbReference type="EMBL" id="AOLV01000010">
    <property type="protein sequence ID" value="EPX86296.1"/>
    <property type="molecule type" value="Genomic_DNA"/>
</dbReference>
<dbReference type="CDD" id="cd16378">
    <property type="entry name" value="CcmH_N"/>
    <property type="match status" value="1"/>
</dbReference>
<dbReference type="Proteomes" id="UP000015346">
    <property type="component" value="Unassembled WGS sequence"/>
</dbReference>
<keyword evidence="7" id="KW-1133">Transmembrane helix</keyword>
<dbReference type="STRING" id="1123069.ruthe_01110"/>
<reference evidence="9 10" key="1">
    <citation type="journal article" date="2013" name="Stand. Genomic Sci.">
        <title>Genome sequence of the reddish-pigmented Rubellimicrobium thermophilum type strain (DSM 16684(T)), a member of the Roseobacter clade.</title>
        <authorList>
            <person name="Fiebig A."/>
            <person name="Riedel T."/>
            <person name="Gronow S."/>
            <person name="Petersen J."/>
            <person name="Klenk H.P."/>
            <person name="Goker M."/>
        </authorList>
    </citation>
    <scope>NUCLEOTIDE SEQUENCE [LARGE SCALE GENOMIC DNA]</scope>
    <source>
        <strain evidence="9 10">DSM 16684</strain>
    </source>
</reference>
<comment type="similarity">
    <text evidence="1 7">Belongs to the CcmH/CycL/Ccl2/NrfF family.</text>
</comment>
<comment type="caution">
    <text evidence="9">The sequence shown here is derived from an EMBL/GenBank/DDBJ whole genome shotgun (WGS) entry which is preliminary data.</text>
</comment>
<comment type="function">
    <text evidence="7">Possible subunit of a heme lyase.</text>
</comment>
<proteinExistence type="inferred from homology"/>
<dbReference type="InterPro" id="IPR051263">
    <property type="entry name" value="C-type_cytochrome_biogenesis"/>
</dbReference>
<accession>S9QY39</accession>
<keyword evidence="6 7" id="KW-0408">Iron</keyword>
<sequence length="150" mass="16095">MLRALLLALILTLPAGAGAVEPDEILPDPALEARARAISEGLRCPVCRNESIDESHAPVARDIRLLVRERLLAGDSDREVTEAVVARYGEYVLLRPTAEGANLILWLAGPLFLLAGLGLGWSVIRARSRAGEAEPLTEAEKARLKDLLGG</sequence>
<evidence type="ECO:0000256" key="6">
    <source>
        <dbReference type="ARBA" id="ARBA00023004"/>
    </source>
</evidence>
<keyword evidence="7" id="KW-0472">Membrane</keyword>
<evidence type="ECO:0000256" key="4">
    <source>
        <dbReference type="ARBA" id="ARBA00022729"/>
    </source>
</evidence>
<evidence type="ECO:0000256" key="2">
    <source>
        <dbReference type="ARBA" id="ARBA00022617"/>
    </source>
</evidence>
<keyword evidence="3 7" id="KW-0479">Metal-binding</keyword>
<evidence type="ECO:0000259" key="8">
    <source>
        <dbReference type="Pfam" id="PF03918"/>
    </source>
</evidence>
<gene>
    <name evidence="9" type="ORF">ruthe_01110</name>
</gene>
<dbReference type="InterPro" id="IPR038297">
    <property type="entry name" value="CcmH/CycL/NrfF/Ccl2_sf"/>
</dbReference>
<dbReference type="AlphaFoldDB" id="S9QY39"/>
<keyword evidence="4 7" id="KW-0732">Signal</keyword>
<keyword evidence="10" id="KW-1185">Reference proteome</keyword>
<protein>
    <recommendedName>
        <fullName evidence="7">Cytochrome c-type biogenesis protein</fullName>
    </recommendedName>
</protein>
<dbReference type="InterPro" id="IPR005616">
    <property type="entry name" value="CcmH/CycL/Ccl2/NrfF_N"/>
</dbReference>
<name>S9QY39_9RHOB</name>
<dbReference type="PATRIC" id="fig|1123069.3.peg.1081"/>
<feature type="transmembrane region" description="Helical" evidence="7">
    <location>
        <begin position="103"/>
        <end position="124"/>
    </location>
</feature>
<organism evidence="9 10">
    <name type="scientific">Rubellimicrobium thermophilum DSM 16684</name>
    <dbReference type="NCBI Taxonomy" id="1123069"/>
    <lineage>
        <taxon>Bacteria</taxon>
        <taxon>Pseudomonadati</taxon>
        <taxon>Pseudomonadota</taxon>
        <taxon>Alphaproteobacteria</taxon>
        <taxon>Rhodobacterales</taxon>
        <taxon>Roseobacteraceae</taxon>
        <taxon>Rubellimicrobium</taxon>
    </lineage>
</organism>
<evidence type="ECO:0000313" key="10">
    <source>
        <dbReference type="Proteomes" id="UP000015346"/>
    </source>
</evidence>
<dbReference type="HOGENOM" id="CLU_107187_2_0_5"/>